<proteinExistence type="inferred from homology"/>
<dbReference type="Pfam" id="PF08246">
    <property type="entry name" value="Inhibitor_I29"/>
    <property type="match status" value="1"/>
</dbReference>
<evidence type="ECO:0000256" key="6">
    <source>
        <dbReference type="ARBA" id="ARBA00023157"/>
    </source>
</evidence>
<sequence>MLVLPGLLAALLGWTLALDPALEDGWRGWKSFHAKEYLEDDEAFRKETWAKNLQRIKQHNLEASQGKHSYHLEMNHFGDLTDEEFNQVVNGFIPDTAQQPGGIELLFQEPASPATLKEVDWRAKGYVTPVKNQGLCGSCWAFSATGALEGLVFNKTGKLVLLSEQNLMDCSWKLGNSGCHGGYITRAFQYVHDNGGINSERIYPYLGQDGSCCRYNIQDKAANCTSFRRVKQGSEAALEQAVATVGPVSVAVDASNFEFHFYRKGVFNDSHCSRTVSHAMLAVGYGTTQEDGKSKDYWILKNSWSERWGEQGYIRLWKGDNHCGVANQASFPVL</sequence>
<dbReference type="GO" id="GO:0006508">
    <property type="term" value="P:proteolysis"/>
    <property type="evidence" value="ECO:0007669"/>
    <property type="project" value="UniProtKB-KW"/>
</dbReference>
<evidence type="ECO:0000259" key="8">
    <source>
        <dbReference type="SMART" id="SM00645"/>
    </source>
</evidence>
<feature type="chain" id="PRO_5044566384" evidence="7">
    <location>
        <begin position="18"/>
        <end position="334"/>
    </location>
</feature>
<dbReference type="InterPro" id="IPR013128">
    <property type="entry name" value="Peptidase_C1A"/>
</dbReference>
<dbReference type="SUPFAM" id="SSF54001">
    <property type="entry name" value="Cysteine proteinases"/>
    <property type="match status" value="1"/>
</dbReference>
<evidence type="ECO:0000256" key="5">
    <source>
        <dbReference type="ARBA" id="ARBA00023145"/>
    </source>
</evidence>
<dbReference type="eggNOG" id="KOG1543">
    <property type="taxonomic scope" value="Eukaryota"/>
</dbReference>
<dbReference type="SMART" id="SM00645">
    <property type="entry name" value="Pept_C1"/>
    <property type="match status" value="1"/>
</dbReference>
<keyword evidence="6" id="KW-1015">Disulfide bond</keyword>
<dbReference type="RefSeq" id="XP_025052288.1">
    <property type="nucleotide sequence ID" value="XM_025196503.1"/>
</dbReference>
<evidence type="ECO:0000256" key="3">
    <source>
        <dbReference type="ARBA" id="ARBA00022801"/>
    </source>
</evidence>
<keyword evidence="7" id="KW-0732">Signal</keyword>
<dbReference type="InterPro" id="IPR039417">
    <property type="entry name" value="Peptidase_C1A_papain-like"/>
</dbReference>
<dbReference type="CDD" id="cd02248">
    <property type="entry name" value="Peptidase_C1A"/>
    <property type="match status" value="1"/>
</dbReference>
<dbReference type="InterPro" id="IPR013201">
    <property type="entry name" value="Prot_inhib_I29"/>
</dbReference>
<feature type="domain" description="Peptidase C1A papain C-terminal" evidence="8">
    <location>
        <begin position="115"/>
        <end position="333"/>
    </location>
</feature>
<dbReference type="InterPro" id="IPR025660">
    <property type="entry name" value="Pept_his_AS"/>
</dbReference>
<evidence type="ECO:0000313" key="11">
    <source>
        <dbReference type="RefSeq" id="XP_006017554.1"/>
    </source>
</evidence>
<dbReference type="GeneID" id="102370520"/>
<dbReference type="InterPro" id="IPR038765">
    <property type="entry name" value="Papain-like_cys_pep_sf"/>
</dbReference>
<organism evidence="11">
    <name type="scientific">Alligator sinensis</name>
    <name type="common">Chinese alligator</name>
    <dbReference type="NCBI Taxonomy" id="38654"/>
    <lineage>
        <taxon>Eukaryota</taxon>
        <taxon>Metazoa</taxon>
        <taxon>Chordata</taxon>
        <taxon>Craniata</taxon>
        <taxon>Vertebrata</taxon>
        <taxon>Euteleostomi</taxon>
        <taxon>Archelosauria</taxon>
        <taxon>Archosauria</taxon>
        <taxon>Crocodylia</taxon>
        <taxon>Alligatoridae</taxon>
        <taxon>Alligatorinae</taxon>
        <taxon>Alligator</taxon>
    </lineage>
</organism>
<evidence type="ECO:0000259" key="9">
    <source>
        <dbReference type="SMART" id="SM00848"/>
    </source>
</evidence>
<name>A0A1U7R571_ALLSI</name>
<dbReference type="STRING" id="38654.A0A1U7R571"/>
<feature type="signal peptide" evidence="7">
    <location>
        <begin position="1"/>
        <end position="17"/>
    </location>
</feature>
<evidence type="ECO:0000313" key="12">
    <source>
        <dbReference type="RefSeq" id="XP_025052288.1"/>
    </source>
</evidence>
<dbReference type="InterPro" id="IPR000668">
    <property type="entry name" value="Peptidase_C1A_C"/>
</dbReference>
<evidence type="ECO:0000256" key="1">
    <source>
        <dbReference type="ARBA" id="ARBA00008455"/>
    </source>
</evidence>
<dbReference type="GO" id="GO:0008234">
    <property type="term" value="F:cysteine-type peptidase activity"/>
    <property type="evidence" value="ECO:0007669"/>
    <property type="project" value="UniProtKB-KW"/>
</dbReference>
<gene>
    <name evidence="11 12" type="primary">LOC102370520</name>
</gene>
<keyword evidence="10" id="KW-1185">Reference proteome</keyword>
<dbReference type="PRINTS" id="PR00705">
    <property type="entry name" value="PAPAIN"/>
</dbReference>
<reference evidence="11" key="1">
    <citation type="submission" date="2022-04" db="UniProtKB">
        <authorList>
            <consortium name="RefSeq"/>
        </authorList>
    </citation>
    <scope>IDENTIFICATION</scope>
</reference>
<dbReference type="InterPro" id="IPR025661">
    <property type="entry name" value="Pept_asp_AS"/>
</dbReference>
<keyword evidence="2" id="KW-0645">Protease</keyword>
<dbReference type="RefSeq" id="XP_006017554.1">
    <property type="nucleotide sequence ID" value="XM_006017492.3"/>
</dbReference>
<evidence type="ECO:0000256" key="7">
    <source>
        <dbReference type="SAM" id="SignalP"/>
    </source>
</evidence>
<dbReference type="PROSITE" id="PS00640">
    <property type="entry name" value="THIOL_PROTEASE_ASN"/>
    <property type="match status" value="1"/>
</dbReference>
<comment type="similarity">
    <text evidence="1">Belongs to the peptidase C1 family.</text>
</comment>
<protein>
    <submittedName>
        <fullName evidence="11">Cathepsin L1-like</fullName>
    </submittedName>
</protein>
<dbReference type="Pfam" id="PF00112">
    <property type="entry name" value="Peptidase_C1"/>
    <property type="match status" value="1"/>
</dbReference>
<accession>A0A1U7R571</accession>
<dbReference type="InterPro" id="IPR000169">
    <property type="entry name" value="Pept_cys_AS"/>
</dbReference>
<dbReference type="PANTHER" id="PTHR12411">
    <property type="entry name" value="CYSTEINE PROTEASE FAMILY C1-RELATED"/>
    <property type="match status" value="1"/>
</dbReference>
<dbReference type="FunFam" id="3.90.70.10:FF:000006">
    <property type="entry name" value="Cathepsin S"/>
    <property type="match status" value="1"/>
</dbReference>
<dbReference type="KEGG" id="asn:102370520"/>
<keyword evidence="4" id="KW-0788">Thiol protease</keyword>
<keyword evidence="3" id="KW-0378">Hydrolase</keyword>
<evidence type="ECO:0000256" key="2">
    <source>
        <dbReference type="ARBA" id="ARBA00022670"/>
    </source>
</evidence>
<keyword evidence="5" id="KW-0865">Zymogen</keyword>
<dbReference type="Proteomes" id="UP000189705">
    <property type="component" value="Unplaced"/>
</dbReference>
<dbReference type="PROSITE" id="PS00639">
    <property type="entry name" value="THIOL_PROTEASE_HIS"/>
    <property type="match status" value="1"/>
</dbReference>
<evidence type="ECO:0000256" key="4">
    <source>
        <dbReference type="ARBA" id="ARBA00022807"/>
    </source>
</evidence>
<feature type="domain" description="Cathepsin propeptide inhibitor" evidence="9">
    <location>
        <begin position="26"/>
        <end position="85"/>
    </location>
</feature>
<dbReference type="PROSITE" id="PS00139">
    <property type="entry name" value="THIOL_PROTEASE_CYS"/>
    <property type="match status" value="1"/>
</dbReference>
<dbReference type="AlphaFoldDB" id="A0A1U7R571"/>
<dbReference type="Gene3D" id="3.90.70.10">
    <property type="entry name" value="Cysteine proteinases"/>
    <property type="match status" value="1"/>
</dbReference>
<dbReference type="SMART" id="SM00848">
    <property type="entry name" value="Inhibitor_I29"/>
    <property type="match status" value="1"/>
</dbReference>
<evidence type="ECO:0000313" key="10">
    <source>
        <dbReference type="Proteomes" id="UP000189705"/>
    </source>
</evidence>